<keyword evidence="3" id="KW-1185">Reference proteome</keyword>
<feature type="signal peptide" evidence="1">
    <location>
        <begin position="1"/>
        <end position="36"/>
    </location>
</feature>
<reference evidence="2 3" key="1">
    <citation type="submission" date="2017-03" db="EMBL/GenBank/DDBJ databases">
        <authorList>
            <person name="Afonso C.L."/>
            <person name="Miller P.J."/>
            <person name="Scott M.A."/>
            <person name="Spackman E."/>
            <person name="Goraichik I."/>
            <person name="Dimitrov K.M."/>
            <person name="Suarez D.L."/>
            <person name="Swayne D.E."/>
        </authorList>
    </citation>
    <scope>NUCLEOTIDE SEQUENCE [LARGE SCALE GENOMIC DNA]</scope>
    <source>
        <strain evidence="2 3">CECT 7745</strain>
    </source>
</reference>
<dbReference type="AlphaFoldDB" id="A0A1X7BSK2"/>
<dbReference type="Gene3D" id="3.40.30.10">
    <property type="entry name" value="Glutaredoxin"/>
    <property type="match status" value="1"/>
</dbReference>
<dbReference type="EMBL" id="FWXB01000009">
    <property type="protein sequence ID" value="SMC12666.1"/>
    <property type="molecule type" value="Genomic_DNA"/>
</dbReference>
<evidence type="ECO:0000256" key="1">
    <source>
        <dbReference type="SAM" id="SignalP"/>
    </source>
</evidence>
<gene>
    <name evidence="2" type="ORF">ROA7745_02495</name>
</gene>
<keyword evidence="1" id="KW-0732">Signal</keyword>
<feature type="chain" id="PRO_5012214221" evidence="1">
    <location>
        <begin position="37"/>
        <end position="230"/>
    </location>
</feature>
<organism evidence="2 3">
    <name type="scientific">Roseovarius aestuarii</name>
    <dbReference type="NCBI Taxonomy" id="475083"/>
    <lineage>
        <taxon>Bacteria</taxon>
        <taxon>Pseudomonadati</taxon>
        <taxon>Pseudomonadota</taxon>
        <taxon>Alphaproteobacteria</taxon>
        <taxon>Rhodobacterales</taxon>
        <taxon>Roseobacteraceae</taxon>
        <taxon>Roseovarius</taxon>
    </lineage>
</organism>
<proteinExistence type="predicted"/>
<evidence type="ECO:0000313" key="2">
    <source>
        <dbReference type="EMBL" id="SMC12666.1"/>
    </source>
</evidence>
<protein>
    <submittedName>
        <fullName evidence="2">Uncharacterized protein</fullName>
    </submittedName>
</protein>
<accession>A0A1X7BSK2</accession>
<sequence length="230" mass="25813">MKRFRESDVKPQNPMSVALPRLVTVTLMLTASVVVAAEPLTTIPQTPIHGCRGGKAKLYDECHAQAPIFDKALRTAREQGKVLLVSYGAEWCIWCHVFDAYVKGEHSRFIHPYSDEEDKERYNATIHERAESDPSGPAADLAAFVAQNFVLVHIDSRYATDGWDVLDAAGATDGYGNWLPYIFTTDAEGQFAAALVSERVEIRRDTDDWFRGYDRDRLTAELSRMKEAAQ</sequence>
<name>A0A1X7BSK2_9RHOB</name>
<dbReference type="Proteomes" id="UP000193224">
    <property type="component" value="Unassembled WGS sequence"/>
</dbReference>
<dbReference type="InterPro" id="IPR036249">
    <property type="entry name" value="Thioredoxin-like_sf"/>
</dbReference>
<evidence type="ECO:0000313" key="3">
    <source>
        <dbReference type="Proteomes" id="UP000193224"/>
    </source>
</evidence>
<dbReference type="SUPFAM" id="SSF52833">
    <property type="entry name" value="Thioredoxin-like"/>
    <property type="match status" value="1"/>
</dbReference>